<keyword evidence="2" id="KW-1185">Reference proteome</keyword>
<evidence type="ECO:0000313" key="1">
    <source>
        <dbReference type="EMBL" id="ENN88555.1"/>
    </source>
</evidence>
<accession>N6V3X4</accession>
<sequence>MRQTHDVVGGALKAMNDLAENLAALIAASYPPTVILTTLMGEAALAFPGLRDADLMKLIDDLLQAAECKSTPSAKIIRRPNSHIGRTAAILAR</sequence>
<gene>
    <name evidence="1" type="ORF">RHSP_65127</name>
</gene>
<comment type="caution">
    <text evidence="1">The sequence shown here is derived from an EMBL/GenBank/DDBJ whole genome shotgun (WGS) entry which is preliminary data.</text>
</comment>
<dbReference type="OrthoDB" id="8410233at2"/>
<dbReference type="RefSeq" id="WP_004111171.1">
    <property type="nucleotide sequence ID" value="NZ_AQHN01000016.1"/>
</dbReference>
<dbReference type="PATRIC" id="fig|363754.4.peg.1432"/>
<name>N6V3X4_9HYPH</name>
<evidence type="ECO:0000313" key="2">
    <source>
        <dbReference type="Proteomes" id="UP000012429"/>
    </source>
</evidence>
<organism evidence="1 2">
    <name type="scientific">Rhizobium freirei PRF 81</name>
    <dbReference type="NCBI Taxonomy" id="363754"/>
    <lineage>
        <taxon>Bacteria</taxon>
        <taxon>Pseudomonadati</taxon>
        <taxon>Pseudomonadota</taxon>
        <taxon>Alphaproteobacteria</taxon>
        <taxon>Hyphomicrobiales</taxon>
        <taxon>Rhizobiaceae</taxon>
        <taxon>Rhizobium/Agrobacterium group</taxon>
        <taxon>Rhizobium</taxon>
    </lineage>
</organism>
<dbReference type="Proteomes" id="UP000012429">
    <property type="component" value="Unassembled WGS sequence"/>
</dbReference>
<dbReference type="AlphaFoldDB" id="N6V3X4"/>
<reference evidence="1 2" key="1">
    <citation type="journal article" date="2012" name="BMC Genomics">
        <title>Genomic basis of broad host range and environmental adaptability of Rhizobium tropici CIAT 899 and Rhizobium sp. PRF 81 which are used in inoculants for common bean (Phaseolus vulgaris L.).</title>
        <authorList>
            <person name="Ormeno-Orrillo E."/>
            <person name="Menna P."/>
            <person name="Almeida L.G."/>
            <person name="Ollero F.J."/>
            <person name="Nicolas M.F."/>
            <person name="Pains Rodrigues E."/>
            <person name="Shigueyoshi Nakatani A."/>
            <person name="Silva Batista J.S."/>
            <person name="Oliveira Chueire L.M."/>
            <person name="Souza R.C."/>
            <person name="Ribeiro Vasconcelos A.T."/>
            <person name="Megias M."/>
            <person name="Hungria M."/>
            <person name="Martinez-Romero E."/>
        </authorList>
    </citation>
    <scope>NUCLEOTIDE SEQUENCE [LARGE SCALE GENOMIC DNA]</scope>
    <source>
        <strain evidence="1 2">PRF 81</strain>
    </source>
</reference>
<proteinExistence type="predicted"/>
<dbReference type="EMBL" id="AQHN01000016">
    <property type="protein sequence ID" value="ENN88555.1"/>
    <property type="molecule type" value="Genomic_DNA"/>
</dbReference>
<protein>
    <submittedName>
        <fullName evidence="1">Uncharacterized protein</fullName>
    </submittedName>
</protein>